<reference evidence="2 3" key="1">
    <citation type="submission" date="2021-03" db="EMBL/GenBank/DDBJ databases">
        <title>Lysobacter sp. nov. isolated from soil of gangwondo yeongwol, south Korea.</title>
        <authorList>
            <person name="Kim K.R."/>
            <person name="Kim K.H."/>
            <person name="Jeon C.O."/>
        </authorList>
    </citation>
    <scope>NUCLEOTIDE SEQUENCE [LARGE SCALE GENOMIC DNA]</scope>
    <source>
        <strain evidence="2 3">R19</strain>
    </source>
</reference>
<evidence type="ECO:0000259" key="1">
    <source>
        <dbReference type="Pfam" id="PF24406"/>
    </source>
</evidence>
<dbReference type="KEGG" id="lsf:I8J32_014835"/>
<dbReference type="AlphaFoldDB" id="A0A975ASE2"/>
<dbReference type="EMBL" id="CP071518">
    <property type="protein sequence ID" value="QSX77979.1"/>
    <property type="molecule type" value="Genomic_DNA"/>
</dbReference>
<organism evidence="2 3">
    <name type="scientific">Agrilutibacter solisilvae</name>
    <dbReference type="NCBI Taxonomy" id="2763317"/>
    <lineage>
        <taxon>Bacteria</taxon>
        <taxon>Pseudomonadati</taxon>
        <taxon>Pseudomonadota</taxon>
        <taxon>Gammaproteobacteria</taxon>
        <taxon>Lysobacterales</taxon>
        <taxon>Lysobacteraceae</taxon>
        <taxon>Agrilutibacter</taxon>
    </lineage>
</organism>
<evidence type="ECO:0000313" key="2">
    <source>
        <dbReference type="EMBL" id="QSX77979.1"/>
    </source>
</evidence>
<dbReference type="Pfam" id="PF24406">
    <property type="entry name" value="nSTAND_NTPase4"/>
    <property type="match status" value="1"/>
</dbReference>
<sequence>MNWATSKEVEQADFEAFHVEHCQRYNLRLPMGSLQAQLVEADILEDRGGRVRFKYPYHYYYFLARSISQRSWGELEPRVDLLVRSIHTERSANVLLFLAHLKRDPRVAEKIIDSATQMFRDLPEADLFEVSPVLDKFKPMEIRQILVEGAREFQLEQRALDEKDHEAASQEIEKVAEARLRSRIDDAVLMNAAFKTLQVLGQVLRNHAGEIERDDKHAMADTCVGLGLRVLSFLYRMVGSHGEEMLKFRGLQIKAERGSMNDSELAEELESYLPSMMSSLTVGTLIKIANAIGSEELSPTLDDVLRGVNTRKLLRLIAHLEHFSDFPKKELLDFEEDALQRGPVLPNSVLRRFLIRRFYLFPVREELKRAVLDRFKIKALPFQFLEQKRLPKPG</sequence>
<name>A0A975ASE2_9GAMM</name>
<feature type="domain" description="STAND NTPase 4 small alpha/beta" evidence="1">
    <location>
        <begin position="8"/>
        <end position="63"/>
    </location>
</feature>
<dbReference type="RefSeq" id="WP_207526647.1">
    <property type="nucleotide sequence ID" value="NZ_CP071518.1"/>
</dbReference>
<evidence type="ECO:0000313" key="3">
    <source>
        <dbReference type="Proteomes" id="UP000639274"/>
    </source>
</evidence>
<accession>A0A975ASE2</accession>
<keyword evidence="3" id="KW-1185">Reference proteome</keyword>
<dbReference type="InterPro" id="IPR057123">
    <property type="entry name" value="STAND_NTPase4_dom"/>
</dbReference>
<dbReference type="Proteomes" id="UP000639274">
    <property type="component" value="Chromosome"/>
</dbReference>
<protein>
    <recommendedName>
        <fullName evidence="1">STAND NTPase 4 small alpha/beta domain-containing protein</fullName>
    </recommendedName>
</protein>
<proteinExistence type="predicted"/>
<gene>
    <name evidence="2" type="ORF">I8J32_014835</name>
</gene>